<organism>
    <name type="scientific">Serpula lacrymans var. lacrymans (strain S7.9)</name>
    <name type="common">Dry rot fungus</name>
    <dbReference type="NCBI Taxonomy" id="578457"/>
    <lineage>
        <taxon>Eukaryota</taxon>
        <taxon>Fungi</taxon>
        <taxon>Dikarya</taxon>
        <taxon>Basidiomycota</taxon>
        <taxon>Agaricomycotina</taxon>
        <taxon>Agaricomycetes</taxon>
        <taxon>Agaricomycetidae</taxon>
        <taxon>Boletales</taxon>
        <taxon>Coniophorineae</taxon>
        <taxon>Serpulaceae</taxon>
        <taxon>Serpula</taxon>
    </lineage>
</organism>
<dbReference type="EMBL" id="GL945437">
    <property type="protein sequence ID" value="EGO22065.1"/>
    <property type="molecule type" value="Genomic_DNA"/>
</dbReference>
<dbReference type="OrthoDB" id="3218112at2759"/>
<dbReference type="HOGENOM" id="CLU_033082_7_1_1"/>
<dbReference type="AlphaFoldDB" id="F8P3G5"/>
<dbReference type="RefSeq" id="XP_007320603.1">
    <property type="nucleotide sequence ID" value="XM_007320541.1"/>
</dbReference>
<dbReference type="KEGG" id="sla:SERLADRAFT_472362"/>
<dbReference type="GeneID" id="18820116"/>
<reference evidence="1" key="1">
    <citation type="submission" date="2011-04" db="EMBL/GenBank/DDBJ databases">
        <title>Evolution of plant cell wall degrading machinery underlies the functional diversity of forest fungi.</title>
        <authorList>
            <consortium name="US DOE Joint Genome Institute (JGI-PGF)"/>
            <person name="Eastwood D.C."/>
            <person name="Floudas D."/>
            <person name="Binder M."/>
            <person name="Majcherczyk A."/>
            <person name="Schneider P."/>
            <person name="Aerts A."/>
            <person name="Asiegbu F.O."/>
            <person name="Baker S.E."/>
            <person name="Barry K."/>
            <person name="Bendiksby M."/>
            <person name="Blumentritt M."/>
            <person name="Coutinho P.M."/>
            <person name="Cullen D."/>
            <person name="Cullen D."/>
            <person name="Gathman A."/>
            <person name="Goodell B."/>
            <person name="Henrissat B."/>
            <person name="Ihrmark K."/>
            <person name="Kauserud H."/>
            <person name="Kohler A."/>
            <person name="LaButti K."/>
            <person name="Lapidus A."/>
            <person name="Lavin J.L."/>
            <person name="Lee Y.-H."/>
            <person name="Lindquist E."/>
            <person name="Lilly W."/>
            <person name="Lucas S."/>
            <person name="Morin E."/>
            <person name="Murat C."/>
            <person name="Oguiza J.A."/>
            <person name="Park J."/>
            <person name="Pisabarro A.G."/>
            <person name="Riley R."/>
            <person name="Rosling A."/>
            <person name="Salamov A."/>
            <person name="Schmidt O."/>
            <person name="Schmutz J."/>
            <person name="Skrede I."/>
            <person name="Stenlid J."/>
            <person name="Wiebenga A."/>
            <person name="Xie X."/>
            <person name="Kues U."/>
            <person name="Hibbett D.S."/>
            <person name="Hoffmeister D."/>
            <person name="Hogberg N."/>
            <person name="Martin F."/>
            <person name="Grigoriev I.V."/>
            <person name="Watkinson S.C."/>
        </authorList>
    </citation>
    <scope>NUCLEOTIDE SEQUENCE</scope>
    <source>
        <strain evidence="1">S7.9</strain>
    </source>
</reference>
<gene>
    <name evidence="1" type="ORF">SERLADRAFT_472362</name>
</gene>
<sequence>MLALPSPPLVEEYDGVPLVYLHDDAKDVKALLQTIYDPSYLPYPLHAKSTPLLSGLLKLAMKYEVDFLRNRIVQNAIASWPRDLAAWDKIEDNIDFQTKSGKHDIDVLPNPVYAIRIGRDCNIPEILPLAYYALSWQPTPKLSDSVSRFGWDRQALSREELEIFNLGKEGILTFILEHSAMDPTNLWMCGQRECSGRLDAVLLLWREIITELMMRPYALLLLRQKASEIRNDKCEAFVSCVSCRSQISKKLREVRKRLFEELPNLFQVCLS</sequence>
<evidence type="ECO:0008006" key="2">
    <source>
        <dbReference type="Google" id="ProtNLM"/>
    </source>
</evidence>
<protein>
    <recommendedName>
        <fullName evidence="2">BTB domain-containing protein</fullName>
    </recommendedName>
</protein>
<dbReference type="Proteomes" id="UP000008064">
    <property type="component" value="Unassembled WGS sequence"/>
</dbReference>
<evidence type="ECO:0000313" key="1">
    <source>
        <dbReference type="EMBL" id="EGO22065.1"/>
    </source>
</evidence>
<proteinExistence type="predicted"/>
<accession>F8P3G5</accession>
<name>F8P3G5_SERL9</name>